<dbReference type="InterPro" id="IPR010181">
    <property type="entry name" value="CGCAxxGCC_motif"/>
</dbReference>
<dbReference type="NCBIfam" id="TIGR01909">
    <property type="entry name" value="C_GCAxxG_C_C"/>
    <property type="match status" value="1"/>
</dbReference>
<comment type="caution">
    <text evidence="1">The sequence shown here is derived from an EMBL/GenBank/DDBJ whole genome shotgun (WGS) entry which is preliminary data.</text>
</comment>
<dbReference type="EMBL" id="JAHLFU010000187">
    <property type="protein sequence ID" value="MBU3853913.1"/>
    <property type="molecule type" value="Genomic_DNA"/>
</dbReference>
<organism evidence="1 2">
    <name type="scientific">Candidatus Paraprevotella stercoravium</name>
    <dbReference type="NCBI Taxonomy" id="2838725"/>
    <lineage>
        <taxon>Bacteria</taxon>
        <taxon>Pseudomonadati</taxon>
        <taxon>Bacteroidota</taxon>
        <taxon>Bacteroidia</taxon>
        <taxon>Bacteroidales</taxon>
        <taxon>Prevotellaceae</taxon>
        <taxon>Paraprevotella</taxon>
    </lineage>
</organism>
<dbReference type="AlphaFoldDB" id="A0A9E2LA02"/>
<sequence>MKLYELVNKYHIGTDLTCAEAMFKACNEYYQLNLSEETRKMFSVMGIGMQSELSCCGAFTVAAGMIGLFTAEEGKTDVDNSIGYNLIIGLTKFMIEEFGTLQCSGLKELEIPGYENPCHLIVESIAKKLEELLEKKKILALIPDIQNIN</sequence>
<gene>
    <name evidence="1" type="ORF">H9789_08905</name>
</gene>
<reference evidence="1" key="1">
    <citation type="journal article" date="2021" name="PeerJ">
        <title>Extensive microbial diversity within the chicken gut microbiome revealed by metagenomics and culture.</title>
        <authorList>
            <person name="Gilroy R."/>
            <person name="Ravi A."/>
            <person name="Getino M."/>
            <person name="Pursley I."/>
            <person name="Horton D.L."/>
            <person name="Alikhan N.F."/>
            <person name="Baker D."/>
            <person name="Gharbi K."/>
            <person name="Hall N."/>
            <person name="Watson M."/>
            <person name="Adriaenssens E.M."/>
            <person name="Foster-Nyarko E."/>
            <person name="Jarju S."/>
            <person name="Secka A."/>
            <person name="Antonio M."/>
            <person name="Oren A."/>
            <person name="Chaudhuri R.R."/>
            <person name="La Ragione R."/>
            <person name="Hildebrand F."/>
            <person name="Pallen M.J."/>
        </authorList>
    </citation>
    <scope>NUCLEOTIDE SEQUENCE</scope>
    <source>
        <strain evidence="1">G3-2149</strain>
    </source>
</reference>
<dbReference type="Proteomes" id="UP000823865">
    <property type="component" value="Unassembled WGS sequence"/>
</dbReference>
<accession>A0A9E2LA02</accession>
<reference evidence="1" key="2">
    <citation type="submission" date="2021-04" db="EMBL/GenBank/DDBJ databases">
        <authorList>
            <person name="Gilroy R."/>
        </authorList>
    </citation>
    <scope>NUCLEOTIDE SEQUENCE</scope>
    <source>
        <strain evidence="1">G3-2149</strain>
    </source>
</reference>
<protein>
    <submittedName>
        <fullName evidence="1">C-GCAxxG-C-C family protein</fullName>
    </submittedName>
</protein>
<proteinExistence type="predicted"/>
<evidence type="ECO:0000313" key="1">
    <source>
        <dbReference type="EMBL" id="MBU3853913.1"/>
    </source>
</evidence>
<name>A0A9E2LA02_9BACT</name>
<dbReference type="Pfam" id="PF09719">
    <property type="entry name" value="C_GCAxxG_C_C"/>
    <property type="match status" value="1"/>
</dbReference>
<evidence type="ECO:0000313" key="2">
    <source>
        <dbReference type="Proteomes" id="UP000823865"/>
    </source>
</evidence>